<gene>
    <name evidence="2" type="ORF">JO391_08610</name>
</gene>
<accession>A0A8G0ZYU2</accession>
<dbReference type="RefSeq" id="WP_220664128.1">
    <property type="nucleotide sequence ID" value="NZ_CP069370.1"/>
</dbReference>
<dbReference type="InterPro" id="IPR051044">
    <property type="entry name" value="MAG_DAG_Lipase"/>
</dbReference>
<dbReference type="Gene3D" id="3.40.50.1820">
    <property type="entry name" value="alpha/beta hydrolase"/>
    <property type="match status" value="1"/>
</dbReference>
<feature type="domain" description="Serine aminopeptidase S33" evidence="1">
    <location>
        <begin position="41"/>
        <end position="294"/>
    </location>
</feature>
<dbReference type="InterPro" id="IPR022742">
    <property type="entry name" value="Hydrolase_4"/>
</dbReference>
<dbReference type="InterPro" id="IPR029058">
    <property type="entry name" value="AB_hydrolase_fold"/>
</dbReference>
<evidence type="ECO:0000313" key="3">
    <source>
        <dbReference type="Proteomes" id="UP000826300"/>
    </source>
</evidence>
<reference evidence="2" key="1">
    <citation type="submission" date="2021-02" db="EMBL/GenBank/DDBJ databases">
        <title>Rhodobacter shimadae sp. nov., an aerobic anoxygenic phototrophic bacterium isolated from a hot spring.</title>
        <authorList>
            <person name="Muramatsu S."/>
            <person name="Haruta S."/>
            <person name="Hirose S."/>
            <person name="Hanada S."/>
        </authorList>
    </citation>
    <scope>NUCLEOTIDE SEQUENCE</scope>
    <source>
        <strain evidence="2">N10</strain>
    </source>
</reference>
<dbReference type="EMBL" id="CP069370">
    <property type="protein sequence ID" value="QYZ71541.1"/>
    <property type="molecule type" value="Genomic_DNA"/>
</dbReference>
<dbReference type="SUPFAM" id="SSF53474">
    <property type="entry name" value="alpha/beta-Hydrolases"/>
    <property type="match status" value="1"/>
</dbReference>
<protein>
    <submittedName>
        <fullName evidence="2">Alpha/beta hydrolase</fullName>
    </submittedName>
</protein>
<keyword evidence="3" id="KW-1185">Reference proteome</keyword>
<dbReference type="Proteomes" id="UP000826300">
    <property type="component" value="Chromosome"/>
</dbReference>
<dbReference type="AlphaFoldDB" id="A0A8G0ZYU2"/>
<dbReference type="PANTHER" id="PTHR11614">
    <property type="entry name" value="PHOSPHOLIPASE-RELATED"/>
    <property type="match status" value="1"/>
</dbReference>
<name>A0A8G0ZYU2_9RHOB</name>
<organism evidence="2 3">
    <name type="scientific">Neotabrizicola shimadae</name>
    <dbReference type="NCBI Taxonomy" id="2807096"/>
    <lineage>
        <taxon>Bacteria</taxon>
        <taxon>Pseudomonadati</taxon>
        <taxon>Pseudomonadota</taxon>
        <taxon>Alphaproteobacteria</taxon>
        <taxon>Rhodobacterales</taxon>
        <taxon>Paracoccaceae</taxon>
        <taxon>Neotabrizicola</taxon>
    </lineage>
</organism>
<proteinExistence type="predicted"/>
<sequence>MTEAPFFHDLVPDRPEQGRTAWLRTADGIRLRAVAWPVDGARGTVFILHGRSEYIEKYAPLAAEFARAGLASVTIDWRGQGLSDRHPRQPMMGHVAGFTDYQADLQALAAHATDLKLPKPWHVFSHSMGGAIALRALLSGFPAKAAVFSAPMWGIAFAPGLRPVAWTLTHAAKPLRADQRFALSTGPTTYVATAPFAGNSLTRDETMFELMRRQVTTRPELALGGPSMGWLREALRECRALARSAPPDLPALTGLGLAERVVDPRPVHAVMARWQKGRLMLVPDAEHELVMERDRARRAFLDAALDRIAG</sequence>
<dbReference type="Pfam" id="PF12146">
    <property type="entry name" value="Hydrolase_4"/>
    <property type="match status" value="1"/>
</dbReference>
<evidence type="ECO:0000259" key="1">
    <source>
        <dbReference type="Pfam" id="PF12146"/>
    </source>
</evidence>
<dbReference type="KEGG" id="nsm:JO391_08610"/>
<evidence type="ECO:0000313" key="2">
    <source>
        <dbReference type="EMBL" id="QYZ71541.1"/>
    </source>
</evidence>
<dbReference type="GO" id="GO:0016787">
    <property type="term" value="F:hydrolase activity"/>
    <property type="evidence" value="ECO:0007669"/>
    <property type="project" value="UniProtKB-KW"/>
</dbReference>
<keyword evidence="2" id="KW-0378">Hydrolase</keyword>